<protein>
    <submittedName>
        <fullName evidence="1">Uncharacterized protein</fullName>
    </submittedName>
</protein>
<dbReference type="RefSeq" id="XP_003143443.1">
    <property type="nucleotide sequence ID" value="XM_003143395.1"/>
</dbReference>
<dbReference type="InParanoid" id="A0A1S0TVD8"/>
<dbReference type="AlphaFoldDB" id="A0A1S0TVD8"/>
<accession>A0A1S0TVD8</accession>
<dbReference type="EMBL" id="JH712066">
    <property type="protein sequence ID" value="EFO20626.1"/>
    <property type="molecule type" value="Genomic_DNA"/>
</dbReference>
<organism evidence="1">
    <name type="scientific">Loa loa</name>
    <name type="common">Eye worm</name>
    <name type="synonym">Filaria loa</name>
    <dbReference type="NCBI Taxonomy" id="7209"/>
    <lineage>
        <taxon>Eukaryota</taxon>
        <taxon>Metazoa</taxon>
        <taxon>Ecdysozoa</taxon>
        <taxon>Nematoda</taxon>
        <taxon>Chromadorea</taxon>
        <taxon>Rhabditida</taxon>
        <taxon>Spirurina</taxon>
        <taxon>Spiruromorpha</taxon>
        <taxon>Filarioidea</taxon>
        <taxon>Onchocercidae</taxon>
        <taxon>Loa</taxon>
    </lineage>
</organism>
<proteinExistence type="predicted"/>
<name>A0A1S0TVD8_LOALO</name>
<dbReference type="CTD" id="9945287"/>
<dbReference type="KEGG" id="loa:LOAG_07862"/>
<gene>
    <name evidence="1" type="ORF">LOAG_07862</name>
</gene>
<evidence type="ECO:0000313" key="1">
    <source>
        <dbReference type="EMBL" id="EFO20626.1"/>
    </source>
</evidence>
<reference evidence="1" key="1">
    <citation type="submission" date="2012-04" db="EMBL/GenBank/DDBJ databases">
        <title>The Genome Sequence of Loa loa.</title>
        <authorList>
            <consortium name="The Broad Institute Genome Sequencing Platform"/>
            <consortium name="Broad Institute Genome Sequencing Center for Infectious Disease"/>
            <person name="Nutman T.B."/>
            <person name="Fink D.L."/>
            <person name="Russ C."/>
            <person name="Young S."/>
            <person name="Zeng Q."/>
            <person name="Gargeya S."/>
            <person name="Alvarado L."/>
            <person name="Berlin A."/>
            <person name="Chapman S.B."/>
            <person name="Chen Z."/>
            <person name="Freedman E."/>
            <person name="Gellesch M."/>
            <person name="Goldberg J."/>
            <person name="Griggs A."/>
            <person name="Gujja S."/>
            <person name="Heilman E.R."/>
            <person name="Heiman D."/>
            <person name="Howarth C."/>
            <person name="Mehta T."/>
            <person name="Neiman D."/>
            <person name="Pearson M."/>
            <person name="Roberts A."/>
            <person name="Saif S."/>
            <person name="Shea T."/>
            <person name="Shenoy N."/>
            <person name="Sisk P."/>
            <person name="Stolte C."/>
            <person name="Sykes S."/>
            <person name="White J."/>
            <person name="Yandava C."/>
            <person name="Haas B."/>
            <person name="Henn M.R."/>
            <person name="Nusbaum C."/>
            <person name="Birren B."/>
        </authorList>
    </citation>
    <scope>NUCLEOTIDE SEQUENCE [LARGE SCALE GENOMIC DNA]</scope>
</reference>
<dbReference type="GeneID" id="9945287"/>
<sequence>MHRKNAVITTSFPTPHGKLIHLYSETNIFSRSYKMYRRERLKERMMQELRSRMTFLCMKRFQLEVKGSRNFGSFFGNEFNNRSMKKTRGAIAGGVTNFLEPKIKFRQN</sequence>